<keyword evidence="1" id="KW-1133">Transmembrane helix</keyword>
<keyword evidence="1" id="KW-0812">Transmembrane</keyword>
<evidence type="ECO:0000313" key="2">
    <source>
        <dbReference type="EMBL" id="JAD75941.1"/>
    </source>
</evidence>
<dbReference type="EMBL" id="GBRH01221954">
    <property type="protein sequence ID" value="JAD75941.1"/>
    <property type="molecule type" value="Transcribed_RNA"/>
</dbReference>
<proteinExistence type="predicted"/>
<sequence>MFKLFDAYPNLFETERLCCCCCRCCCSLFLSPSLCWFLWVSSLAYPNLLGTKGFVVVVVVVDIYTYTI</sequence>
<reference evidence="2" key="1">
    <citation type="submission" date="2014-09" db="EMBL/GenBank/DDBJ databases">
        <authorList>
            <person name="Magalhaes I.L.F."/>
            <person name="Oliveira U."/>
            <person name="Santos F.R."/>
            <person name="Vidigal T.H.D.A."/>
            <person name="Brescovit A.D."/>
            <person name="Santos A.J."/>
        </authorList>
    </citation>
    <scope>NUCLEOTIDE SEQUENCE</scope>
    <source>
        <tissue evidence="2">Shoot tissue taken approximately 20 cm above the soil surface</tissue>
    </source>
</reference>
<keyword evidence="1" id="KW-0472">Membrane</keyword>
<protein>
    <submittedName>
        <fullName evidence="2">Uncharacterized protein</fullName>
    </submittedName>
</protein>
<name>A0A0A9CK28_ARUDO</name>
<evidence type="ECO:0000256" key="1">
    <source>
        <dbReference type="SAM" id="Phobius"/>
    </source>
</evidence>
<organism evidence="2">
    <name type="scientific">Arundo donax</name>
    <name type="common">Giant reed</name>
    <name type="synonym">Donax arundinaceus</name>
    <dbReference type="NCBI Taxonomy" id="35708"/>
    <lineage>
        <taxon>Eukaryota</taxon>
        <taxon>Viridiplantae</taxon>
        <taxon>Streptophyta</taxon>
        <taxon>Embryophyta</taxon>
        <taxon>Tracheophyta</taxon>
        <taxon>Spermatophyta</taxon>
        <taxon>Magnoliopsida</taxon>
        <taxon>Liliopsida</taxon>
        <taxon>Poales</taxon>
        <taxon>Poaceae</taxon>
        <taxon>PACMAD clade</taxon>
        <taxon>Arundinoideae</taxon>
        <taxon>Arundineae</taxon>
        <taxon>Arundo</taxon>
    </lineage>
</organism>
<accession>A0A0A9CK28</accession>
<reference evidence="2" key="2">
    <citation type="journal article" date="2015" name="Data Brief">
        <title>Shoot transcriptome of the giant reed, Arundo donax.</title>
        <authorList>
            <person name="Barrero R.A."/>
            <person name="Guerrero F.D."/>
            <person name="Moolhuijzen P."/>
            <person name="Goolsby J.A."/>
            <person name="Tidwell J."/>
            <person name="Bellgard S.E."/>
            <person name="Bellgard M.I."/>
        </authorList>
    </citation>
    <scope>NUCLEOTIDE SEQUENCE</scope>
    <source>
        <tissue evidence="2">Shoot tissue taken approximately 20 cm above the soil surface</tissue>
    </source>
</reference>
<dbReference type="AlphaFoldDB" id="A0A0A9CK28"/>
<feature type="transmembrane region" description="Helical" evidence="1">
    <location>
        <begin position="45"/>
        <end position="66"/>
    </location>
</feature>